<gene>
    <name evidence="2" type="ORF">UCREL1_11725</name>
</gene>
<proteinExistence type="predicted"/>
<feature type="region of interest" description="Disordered" evidence="1">
    <location>
        <begin position="101"/>
        <end position="146"/>
    </location>
</feature>
<dbReference type="EMBL" id="KB707646">
    <property type="protein sequence ID" value="EMR61349.1"/>
    <property type="molecule type" value="Genomic_DNA"/>
</dbReference>
<protein>
    <submittedName>
        <fullName evidence="2">Uncharacterized protein</fullName>
    </submittedName>
</protein>
<name>M7S5J8_EUTLA</name>
<reference evidence="3" key="1">
    <citation type="journal article" date="2013" name="Genome Announc.">
        <title>Draft genome sequence of the grapevine dieback fungus Eutypa lata UCR-EL1.</title>
        <authorList>
            <person name="Blanco-Ulate B."/>
            <person name="Rolshausen P.E."/>
            <person name="Cantu D."/>
        </authorList>
    </citation>
    <scope>NUCLEOTIDE SEQUENCE [LARGE SCALE GENOMIC DNA]</scope>
    <source>
        <strain evidence="3">UCR-EL1</strain>
    </source>
</reference>
<dbReference type="HOGENOM" id="CLU_1468164_0_0_1"/>
<evidence type="ECO:0000256" key="1">
    <source>
        <dbReference type="SAM" id="MobiDB-lite"/>
    </source>
</evidence>
<organism evidence="2 3">
    <name type="scientific">Eutypa lata (strain UCR-EL1)</name>
    <name type="common">Grapevine dieback disease fungus</name>
    <name type="synonym">Eutypa armeniacae</name>
    <dbReference type="NCBI Taxonomy" id="1287681"/>
    <lineage>
        <taxon>Eukaryota</taxon>
        <taxon>Fungi</taxon>
        <taxon>Dikarya</taxon>
        <taxon>Ascomycota</taxon>
        <taxon>Pezizomycotina</taxon>
        <taxon>Sordariomycetes</taxon>
        <taxon>Xylariomycetidae</taxon>
        <taxon>Xylariales</taxon>
        <taxon>Diatrypaceae</taxon>
        <taxon>Eutypa</taxon>
    </lineage>
</organism>
<feature type="compositionally biased region" description="Acidic residues" evidence="1">
    <location>
        <begin position="101"/>
        <end position="118"/>
    </location>
</feature>
<evidence type="ECO:0000313" key="2">
    <source>
        <dbReference type="EMBL" id="EMR61349.1"/>
    </source>
</evidence>
<evidence type="ECO:0000313" key="3">
    <source>
        <dbReference type="Proteomes" id="UP000012174"/>
    </source>
</evidence>
<dbReference type="KEGG" id="ela:UCREL1_11725"/>
<dbReference type="Proteomes" id="UP000012174">
    <property type="component" value="Unassembled WGS sequence"/>
</dbReference>
<keyword evidence="3" id="KW-1185">Reference proteome</keyword>
<sequence length="184" mass="20144">MRYSNADEKDLLEAIVDHGTLAGATDARPFGEIKNWLPIRTAYLAIARVPRTQAALHQFWCRKYGTLVEALNQLPGDLIEGTTPAEKLTLAIDVLYYPDADAEDDENDDDDDDEDHDGEDGHGAQGAGNEEPEGAEDEASRQRRANLKGYLATLPTAMLAEMQKKAALKIDIITEILKEGPGPI</sequence>
<dbReference type="AlphaFoldDB" id="M7S5J8"/>
<accession>M7S5J8</accession>